<comment type="caution">
    <text evidence="2">The sequence shown here is derived from an EMBL/GenBank/DDBJ whole genome shotgun (WGS) entry which is preliminary data.</text>
</comment>
<dbReference type="EMBL" id="JAPQKH010000003">
    <property type="protein sequence ID" value="KAJ5107844.1"/>
    <property type="molecule type" value="Genomic_DNA"/>
</dbReference>
<feature type="compositionally biased region" description="Polar residues" evidence="1">
    <location>
        <begin position="84"/>
        <end position="96"/>
    </location>
</feature>
<dbReference type="Proteomes" id="UP001149165">
    <property type="component" value="Unassembled WGS sequence"/>
</dbReference>
<feature type="region of interest" description="Disordered" evidence="1">
    <location>
        <begin position="67"/>
        <end position="96"/>
    </location>
</feature>
<proteinExistence type="predicted"/>
<evidence type="ECO:0000256" key="1">
    <source>
        <dbReference type="SAM" id="MobiDB-lite"/>
    </source>
</evidence>
<name>A0A9W9FWR0_9EURO</name>
<evidence type="ECO:0000313" key="2">
    <source>
        <dbReference type="EMBL" id="KAJ5107844.1"/>
    </source>
</evidence>
<reference evidence="2" key="2">
    <citation type="journal article" date="2023" name="IMA Fungus">
        <title>Comparative genomic study of the Penicillium genus elucidates a diverse pangenome and 15 lateral gene transfer events.</title>
        <authorList>
            <person name="Petersen C."/>
            <person name="Sorensen T."/>
            <person name="Nielsen M.R."/>
            <person name="Sondergaard T.E."/>
            <person name="Sorensen J.L."/>
            <person name="Fitzpatrick D.A."/>
            <person name="Frisvad J.C."/>
            <person name="Nielsen K.L."/>
        </authorList>
    </citation>
    <scope>NUCLEOTIDE SEQUENCE</scope>
    <source>
        <strain evidence="2">IBT 30069</strain>
    </source>
</reference>
<feature type="compositionally biased region" description="Basic and acidic residues" evidence="1">
    <location>
        <begin position="67"/>
        <end position="83"/>
    </location>
</feature>
<sequence length="435" mass="50053">MTSVSQSIFDEKKGYLFESIPSKRSLEGDSEDDKGTSVHPDPWNGSPWDMTQWRVVDVDKLDLDNSYAKEGDYKAEKETKQDQSKTQSRARASWSRKGQTALTDCDLIRKLPGWTTEEPDLDPNDFEAQIQRAQERIDENVMPHAFEWKLKYYQTMKENHEKTLNKWPANLDPDVLSRLDILEGIGKDLQEHDKYEQLPNIRAIMEAYKERRLHFNGLVTYWSEGQQVSQPRPFDWDEFVAIKAHFSGQKGFWVEGYEGARPSLRAARRVLLPHVANENYHFYNICIRIAGNPFWTQLPFLLDTGATHMDIYHGDVPLLLGPERQAMHFTGMRSVDTGSGQRQNVGVMHIQVCLLSDKQKRMTPWTNVFANVLPGDPTASPNLIRSDGPVFRDLLFHSYVPDGSKRVFIANKKRKLKLPTALAQAERQHELAIPE</sequence>
<keyword evidence="3" id="KW-1185">Reference proteome</keyword>
<gene>
    <name evidence="2" type="ORF">N7456_004519</name>
</gene>
<protein>
    <submittedName>
        <fullName evidence="2">Uncharacterized protein</fullName>
    </submittedName>
</protein>
<feature type="region of interest" description="Disordered" evidence="1">
    <location>
        <begin position="20"/>
        <end position="50"/>
    </location>
</feature>
<reference evidence="2" key="1">
    <citation type="submission" date="2022-11" db="EMBL/GenBank/DDBJ databases">
        <authorList>
            <person name="Petersen C."/>
        </authorList>
    </citation>
    <scope>NUCLEOTIDE SEQUENCE</scope>
    <source>
        <strain evidence="2">IBT 30069</strain>
    </source>
</reference>
<organism evidence="2 3">
    <name type="scientific">Penicillium angulare</name>
    <dbReference type="NCBI Taxonomy" id="116970"/>
    <lineage>
        <taxon>Eukaryota</taxon>
        <taxon>Fungi</taxon>
        <taxon>Dikarya</taxon>
        <taxon>Ascomycota</taxon>
        <taxon>Pezizomycotina</taxon>
        <taxon>Eurotiomycetes</taxon>
        <taxon>Eurotiomycetidae</taxon>
        <taxon>Eurotiales</taxon>
        <taxon>Aspergillaceae</taxon>
        <taxon>Penicillium</taxon>
    </lineage>
</organism>
<dbReference type="AlphaFoldDB" id="A0A9W9FWR0"/>
<dbReference type="OrthoDB" id="4329446at2759"/>
<accession>A0A9W9FWR0</accession>
<evidence type="ECO:0000313" key="3">
    <source>
        <dbReference type="Proteomes" id="UP001149165"/>
    </source>
</evidence>